<evidence type="ECO:0000313" key="3">
    <source>
        <dbReference type="Proteomes" id="UP000579812"/>
    </source>
</evidence>
<reference evidence="2 3" key="1">
    <citation type="submission" date="2020-04" db="EMBL/GenBank/DDBJ databases">
        <title>Chromosome-level genome assembly of a cyprinid fish Onychostoma macrolepis by integration of Nanopore Sequencing, Bionano and Hi-C technology.</title>
        <authorList>
            <person name="Wang D."/>
        </authorList>
    </citation>
    <scope>NUCLEOTIDE SEQUENCE [LARGE SCALE GENOMIC DNA]</scope>
    <source>
        <strain evidence="2">SWU-2019</strain>
        <tissue evidence="2">Muscle</tissue>
    </source>
</reference>
<gene>
    <name evidence="2" type="ORF">G5714_007543</name>
</gene>
<accession>A0A7J6CXW7</accession>
<dbReference type="AlphaFoldDB" id="A0A7J6CXW7"/>
<name>A0A7J6CXW7_9TELE</name>
<protein>
    <submittedName>
        <fullName evidence="2">Uncharacterized protein</fullName>
    </submittedName>
</protein>
<keyword evidence="3" id="KW-1185">Reference proteome</keyword>
<evidence type="ECO:0000313" key="2">
    <source>
        <dbReference type="EMBL" id="KAF4110512.1"/>
    </source>
</evidence>
<proteinExistence type="predicted"/>
<dbReference type="EMBL" id="JAAMOB010000007">
    <property type="protein sequence ID" value="KAF4110512.1"/>
    <property type="molecule type" value="Genomic_DNA"/>
</dbReference>
<comment type="caution">
    <text evidence="2">The sequence shown here is derived from an EMBL/GenBank/DDBJ whole genome shotgun (WGS) entry which is preliminary data.</text>
</comment>
<dbReference type="PANTHER" id="PTHR31025:SF30">
    <property type="entry name" value="SI:DKEY-15H8.17"/>
    <property type="match status" value="1"/>
</dbReference>
<sequence>MDFSRLLAVFFPIPISRSTPARYDKEIGNTVITREEDLKRVRVRRGESHIQSGLEIRCPFGCNRTFKVAATAADMERDGLPDSPALIIQGESITPSKWMLSVEREVVLGPCSEAFVEGLAALFATYYNLNLAYQDEAACTLEFIQRGIVGINPETGSKVAGKRDKKMKGMNPHICEQSLLPEPRHVPNAPSPDSHAVHYR</sequence>
<dbReference type="PANTHER" id="PTHR31025">
    <property type="entry name" value="SI:CH211-196P9.1-RELATED"/>
    <property type="match status" value="1"/>
</dbReference>
<feature type="region of interest" description="Disordered" evidence="1">
    <location>
        <begin position="178"/>
        <end position="200"/>
    </location>
</feature>
<dbReference type="Proteomes" id="UP000579812">
    <property type="component" value="Unassembled WGS sequence"/>
</dbReference>
<organism evidence="2 3">
    <name type="scientific">Onychostoma macrolepis</name>
    <dbReference type="NCBI Taxonomy" id="369639"/>
    <lineage>
        <taxon>Eukaryota</taxon>
        <taxon>Metazoa</taxon>
        <taxon>Chordata</taxon>
        <taxon>Craniata</taxon>
        <taxon>Vertebrata</taxon>
        <taxon>Euteleostomi</taxon>
        <taxon>Actinopterygii</taxon>
        <taxon>Neopterygii</taxon>
        <taxon>Teleostei</taxon>
        <taxon>Ostariophysi</taxon>
        <taxon>Cypriniformes</taxon>
        <taxon>Cyprinidae</taxon>
        <taxon>Acrossocheilinae</taxon>
        <taxon>Onychostoma</taxon>
    </lineage>
</organism>
<evidence type="ECO:0000256" key="1">
    <source>
        <dbReference type="SAM" id="MobiDB-lite"/>
    </source>
</evidence>